<evidence type="ECO:0000259" key="2">
    <source>
        <dbReference type="Pfam" id="PF12945"/>
    </source>
</evidence>
<evidence type="ECO:0000259" key="1">
    <source>
        <dbReference type="Pfam" id="PF07238"/>
    </source>
</evidence>
<comment type="caution">
    <text evidence="3">The sequence shown here is derived from an EMBL/GenBank/DDBJ whole genome shotgun (WGS) entry which is preliminary data.</text>
</comment>
<proteinExistence type="predicted"/>
<dbReference type="AlphaFoldDB" id="A0A231VIP1"/>
<evidence type="ECO:0000313" key="4">
    <source>
        <dbReference type="Proteomes" id="UP000215301"/>
    </source>
</evidence>
<evidence type="ECO:0000313" key="3">
    <source>
        <dbReference type="EMBL" id="OXT07516.1"/>
    </source>
</evidence>
<organism evidence="3 4">
    <name type="scientific">Thermoanaerobacterium thermosaccharolyticum</name>
    <name type="common">Clostridium thermosaccharolyticum</name>
    <dbReference type="NCBI Taxonomy" id="1517"/>
    <lineage>
        <taxon>Bacteria</taxon>
        <taxon>Bacillati</taxon>
        <taxon>Bacillota</taxon>
        <taxon>Clostridia</taxon>
        <taxon>Thermoanaerobacterales</taxon>
        <taxon>Thermoanaerobacteraceae</taxon>
        <taxon>Thermoanaerobacterium</taxon>
    </lineage>
</organism>
<dbReference type="Pfam" id="PF12945">
    <property type="entry name" value="PilZNR"/>
    <property type="match status" value="1"/>
</dbReference>
<dbReference type="InterPro" id="IPR009926">
    <property type="entry name" value="T3SS_YcgR_PilZN"/>
</dbReference>
<accession>A0A231VIP1</accession>
<dbReference type="Proteomes" id="UP000215301">
    <property type="component" value="Unassembled WGS sequence"/>
</dbReference>
<dbReference type="EMBL" id="NKHD01000020">
    <property type="protein sequence ID" value="OXT07516.1"/>
    <property type="molecule type" value="Genomic_DNA"/>
</dbReference>
<dbReference type="Pfam" id="PF07238">
    <property type="entry name" value="PilZ"/>
    <property type="match status" value="1"/>
</dbReference>
<protein>
    <submittedName>
        <fullName evidence="3">Pilus assembly protein PilZ</fullName>
    </submittedName>
</protein>
<dbReference type="RefSeq" id="WP_094044998.1">
    <property type="nucleotide sequence ID" value="NZ_CP117252.1"/>
</dbReference>
<feature type="domain" description="PilZ" evidence="1">
    <location>
        <begin position="94"/>
        <end position="196"/>
    </location>
</feature>
<name>A0A231VIP1_THETR</name>
<sequence length="209" mass="24323">MENIKPGQKIEISIGKSNNKYTSKIDDISADGTLLIEAPIHNGHFVPVRIGAKLSITFFNKNGIYTFDGIVINRFLGNISFIQLKRITDIEKLQRRQFFRLEKIMEFKYKISDDSEIMEKGVIKDISGGGFRAKVKKKLEVGTEIICFLNLDDEFEEIAQKCKVIRCNFFEDGYEIAVQYADIEDRLREKIISFIFKEQRKLKRRQINL</sequence>
<dbReference type="SUPFAM" id="SSF141371">
    <property type="entry name" value="PilZ domain-like"/>
    <property type="match status" value="1"/>
</dbReference>
<gene>
    <name evidence="3" type="ORF">CE561_06745</name>
</gene>
<feature type="domain" description="Type III secretion system flagellar brake protein YcgR PilZN" evidence="2">
    <location>
        <begin position="5"/>
        <end position="85"/>
    </location>
</feature>
<dbReference type="GO" id="GO:0035438">
    <property type="term" value="F:cyclic-di-GMP binding"/>
    <property type="evidence" value="ECO:0007669"/>
    <property type="project" value="InterPro"/>
</dbReference>
<dbReference type="InterPro" id="IPR009875">
    <property type="entry name" value="PilZ_domain"/>
</dbReference>
<reference evidence="3 4" key="1">
    <citation type="submission" date="2017-06" db="EMBL/GenBank/DDBJ databases">
        <title>Isolation and characterization of a thermophilic and butanogenic Thermoanaerobacterium thermosaccharolyticum M5 capable of efficient degradation of hemicellulose.</title>
        <authorList>
            <person name="Xin F."/>
            <person name="Jiang Y."/>
        </authorList>
    </citation>
    <scope>NUCLEOTIDE SEQUENCE [LARGE SCALE GENOMIC DNA]</scope>
    <source>
        <strain evidence="3 4">M5</strain>
    </source>
</reference>
<dbReference type="Gene3D" id="2.40.10.220">
    <property type="entry name" value="predicted glycosyltransferase like domains"/>
    <property type="match status" value="1"/>
</dbReference>